<keyword evidence="1" id="KW-0472">Membrane</keyword>
<feature type="non-terminal residue" evidence="2">
    <location>
        <position position="133"/>
    </location>
</feature>
<feature type="transmembrane region" description="Helical" evidence="1">
    <location>
        <begin position="112"/>
        <end position="132"/>
    </location>
</feature>
<dbReference type="EMBL" id="UINC01195636">
    <property type="protein sequence ID" value="SVE12295.1"/>
    <property type="molecule type" value="Genomic_DNA"/>
</dbReference>
<protein>
    <submittedName>
        <fullName evidence="2">Uncharacterized protein</fullName>
    </submittedName>
</protein>
<feature type="transmembrane region" description="Helical" evidence="1">
    <location>
        <begin position="51"/>
        <end position="71"/>
    </location>
</feature>
<reference evidence="2" key="1">
    <citation type="submission" date="2018-05" db="EMBL/GenBank/DDBJ databases">
        <authorList>
            <person name="Lanie J.A."/>
            <person name="Ng W.-L."/>
            <person name="Kazmierczak K.M."/>
            <person name="Andrzejewski T.M."/>
            <person name="Davidsen T.M."/>
            <person name="Wayne K.J."/>
            <person name="Tettelin H."/>
            <person name="Glass J.I."/>
            <person name="Rusch D."/>
            <person name="Podicherti R."/>
            <person name="Tsui H.-C.T."/>
            <person name="Winkler M.E."/>
        </authorList>
    </citation>
    <scope>NUCLEOTIDE SEQUENCE</scope>
</reference>
<keyword evidence="1" id="KW-1133">Transmembrane helix</keyword>
<dbReference type="AlphaFoldDB" id="A0A383AYK5"/>
<evidence type="ECO:0000313" key="2">
    <source>
        <dbReference type="EMBL" id="SVE12295.1"/>
    </source>
</evidence>
<evidence type="ECO:0000256" key="1">
    <source>
        <dbReference type="SAM" id="Phobius"/>
    </source>
</evidence>
<proteinExistence type="predicted"/>
<keyword evidence="1" id="KW-0812">Transmembrane</keyword>
<sequence>MSVNPIDVRNLFESHYFLFAFLSSLGTLQIAVTSSGIRGLWLTPYRRVTRWLGFVCIITGVLVFFGQPLFIDGPWAAGSVQAESTTREWGAASWDELAGARNVNDIHGGLDGVVQTIWFSLAAISAFAVSVVF</sequence>
<name>A0A383AYK5_9ZZZZ</name>
<gene>
    <name evidence="2" type="ORF">METZ01_LOCUS465149</name>
</gene>
<accession>A0A383AYK5</accession>
<feature type="transmembrane region" description="Helical" evidence="1">
    <location>
        <begin position="16"/>
        <end position="39"/>
    </location>
</feature>
<organism evidence="2">
    <name type="scientific">marine metagenome</name>
    <dbReference type="NCBI Taxonomy" id="408172"/>
    <lineage>
        <taxon>unclassified sequences</taxon>
        <taxon>metagenomes</taxon>
        <taxon>ecological metagenomes</taxon>
    </lineage>
</organism>